<dbReference type="AlphaFoldDB" id="A0A2A2LCK1"/>
<comment type="caution">
    <text evidence="3">The sequence shown here is derived from an EMBL/GenBank/DDBJ whole genome shotgun (WGS) entry which is preliminary data.</text>
</comment>
<evidence type="ECO:0000313" key="4">
    <source>
        <dbReference type="Proteomes" id="UP000218231"/>
    </source>
</evidence>
<feature type="compositionally biased region" description="Basic and acidic residues" evidence="2">
    <location>
        <begin position="118"/>
        <end position="131"/>
    </location>
</feature>
<feature type="compositionally biased region" description="Basic and acidic residues" evidence="2">
    <location>
        <begin position="1"/>
        <end position="15"/>
    </location>
</feature>
<comment type="similarity">
    <text evidence="1">Belongs to the UPF0561 family.</text>
</comment>
<dbReference type="PANTHER" id="PTHR34256">
    <property type="entry name" value="UPF0561 PROTEIN C2ORF68"/>
    <property type="match status" value="1"/>
</dbReference>
<gene>
    <name evidence="3" type="ORF">WR25_22947</name>
</gene>
<protein>
    <submittedName>
        <fullName evidence="3">Uncharacterized protein</fullName>
    </submittedName>
</protein>
<evidence type="ECO:0000256" key="2">
    <source>
        <dbReference type="SAM" id="MobiDB-lite"/>
    </source>
</evidence>
<dbReference type="OrthoDB" id="10033037at2759"/>
<proteinExistence type="inferred from homology"/>
<sequence>MNFRIEQREDRRRMTEAATLQRRQSSGDSPSAHGYKGLNMNHGFIKKIIENQIIRDEYHKIMEERSTAVRKAICSSNGNTPDRKTANGTGGTIRKNQLPVYVPPPMRKNEGNESNEGQNRHDRPEKVEKGQGKSKAKKKSRYSEADAGSPETSKKNAPVADIISNVESSDLREKVRKNALAEMNNLSELCSRLSSSSISPSLPVVSQRDVQEVFILDINCGNGKNIEVTVKNTDNPARLAKSLGVKHKYTDVQVRILRKKLENEFEKRNIEIR</sequence>
<reference evidence="3 4" key="1">
    <citation type="journal article" date="2017" name="Curr. Biol.">
        <title>Genome architecture and evolution of a unichromosomal asexual nematode.</title>
        <authorList>
            <person name="Fradin H."/>
            <person name="Zegar C."/>
            <person name="Gutwein M."/>
            <person name="Lucas J."/>
            <person name="Kovtun M."/>
            <person name="Corcoran D."/>
            <person name="Baugh L.R."/>
            <person name="Kiontke K."/>
            <person name="Gunsalus K."/>
            <person name="Fitch D.H."/>
            <person name="Piano F."/>
        </authorList>
    </citation>
    <scope>NUCLEOTIDE SEQUENCE [LARGE SCALE GENOMIC DNA]</scope>
    <source>
        <strain evidence="3">PF1309</strain>
    </source>
</reference>
<dbReference type="STRING" id="2018661.A0A2A2LCK1"/>
<feature type="region of interest" description="Disordered" evidence="2">
    <location>
        <begin position="72"/>
        <end position="161"/>
    </location>
</feature>
<dbReference type="PANTHER" id="PTHR34256:SF1">
    <property type="entry name" value="UPF0561 PROTEIN C2ORF68"/>
    <property type="match status" value="1"/>
</dbReference>
<accession>A0A2A2LCK1</accession>
<dbReference type="InterPro" id="IPR018888">
    <property type="entry name" value="UPF0561"/>
</dbReference>
<evidence type="ECO:0000313" key="3">
    <source>
        <dbReference type="EMBL" id="PAV83787.1"/>
    </source>
</evidence>
<keyword evidence="4" id="KW-1185">Reference proteome</keyword>
<organism evidence="3 4">
    <name type="scientific">Diploscapter pachys</name>
    <dbReference type="NCBI Taxonomy" id="2018661"/>
    <lineage>
        <taxon>Eukaryota</taxon>
        <taxon>Metazoa</taxon>
        <taxon>Ecdysozoa</taxon>
        <taxon>Nematoda</taxon>
        <taxon>Chromadorea</taxon>
        <taxon>Rhabditida</taxon>
        <taxon>Rhabditina</taxon>
        <taxon>Rhabditomorpha</taxon>
        <taxon>Rhabditoidea</taxon>
        <taxon>Rhabditidae</taxon>
        <taxon>Diploscapter</taxon>
    </lineage>
</organism>
<name>A0A2A2LCK1_9BILA</name>
<evidence type="ECO:0000256" key="1">
    <source>
        <dbReference type="ARBA" id="ARBA00006905"/>
    </source>
</evidence>
<dbReference type="EMBL" id="LIAE01006923">
    <property type="protein sequence ID" value="PAV83787.1"/>
    <property type="molecule type" value="Genomic_DNA"/>
</dbReference>
<feature type="region of interest" description="Disordered" evidence="2">
    <location>
        <begin position="1"/>
        <end position="38"/>
    </location>
</feature>
<dbReference type="Proteomes" id="UP000218231">
    <property type="component" value="Unassembled WGS sequence"/>
</dbReference>